<protein>
    <submittedName>
        <fullName evidence="1">19345_t:CDS:1</fullName>
    </submittedName>
</protein>
<proteinExistence type="predicted"/>
<organism evidence="1 2">
    <name type="scientific">Dentiscutata erythropus</name>
    <dbReference type="NCBI Taxonomy" id="1348616"/>
    <lineage>
        <taxon>Eukaryota</taxon>
        <taxon>Fungi</taxon>
        <taxon>Fungi incertae sedis</taxon>
        <taxon>Mucoromycota</taxon>
        <taxon>Glomeromycotina</taxon>
        <taxon>Glomeromycetes</taxon>
        <taxon>Diversisporales</taxon>
        <taxon>Gigasporaceae</taxon>
        <taxon>Dentiscutata</taxon>
    </lineage>
</organism>
<accession>A0A9N9KI57</accession>
<dbReference type="Proteomes" id="UP000789405">
    <property type="component" value="Unassembled WGS sequence"/>
</dbReference>
<reference evidence="1" key="1">
    <citation type="submission" date="2021-06" db="EMBL/GenBank/DDBJ databases">
        <authorList>
            <person name="Kallberg Y."/>
            <person name="Tangrot J."/>
            <person name="Rosling A."/>
        </authorList>
    </citation>
    <scope>NUCLEOTIDE SEQUENCE</scope>
    <source>
        <strain evidence="1">MA453B</strain>
    </source>
</reference>
<dbReference type="OrthoDB" id="2426082at2759"/>
<evidence type="ECO:0000313" key="2">
    <source>
        <dbReference type="Proteomes" id="UP000789405"/>
    </source>
</evidence>
<gene>
    <name evidence="1" type="ORF">DERYTH_LOCUS28170</name>
</gene>
<comment type="caution">
    <text evidence="1">The sequence shown here is derived from an EMBL/GenBank/DDBJ whole genome shotgun (WGS) entry which is preliminary data.</text>
</comment>
<name>A0A9N9KI57_9GLOM</name>
<dbReference type="AlphaFoldDB" id="A0A9N9KI57"/>
<keyword evidence="2" id="KW-1185">Reference proteome</keyword>
<feature type="non-terminal residue" evidence="1">
    <location>
        <position position="1"/>
    </location>
</feature>
<evidence type="ECO:0000313" key="1">
    <source>
        <dbReference type="EMBL" id="CAG8826825.1"/>
    </source>
</evidence>
<dbReference type="EMBL" id="CAJVPY010068652">
    <property type="protein sequence ID" value="CAG8826825.1"/>
    <property type="molecule type" value="Genomic_DNA"/>
</dbReference>
<sequence>WYRWNHWCLWALSAHKNISIVCTMMILESHWRILKHDFLLKFNRPRLDVLCHIIINRMLSRLIHRYSLLITERIQPSWKKDFKAEWKKLVGRELKNSN</sequence>
<feature type="non-terminal residue" evidence="1">
    <location>
        <position position="98"/>
    </location>
</feature>